<evidence type="ECO:0000313" key="3">
    <source>
        <dbReference type="Proteomes" id="UP000035159"/>
    </source>
</evidence>
<dbReference type="RefSeq" id="WP_047754316.1">
    <property type="nucleotide sequence ID" value="NZ_CAJUHA010000008.1"/>
</dbReference>
<dbReference type="OrthoDB" id="45335at2"/>
<evidence type="ECO:0000313" key="2">
    <source>
        <dbReference type="EMBL" id="AKI97182.1"/>
    </source>
</evidence>
<proteinExistence type="predicted"/>
<keyword evidence="1" id="KW-0472">Membrane</keyword>
<name>A0A0G2Z6K0_9BACT</name>
<dbReference type="EMBL" id="CP011232">
    <property type="protein sequence ID" value="AKI97182.1"/>
    <property type="molecule type" value="Genomic_DNA"/>
</dbReference>
<accession>A0A0G2Z6K0</accession>
<dbReference type="KEGG" id="kpf:IX53_04445"/>
<dbReference type="PATRIC" id="fig|1330330.3.peg.891"/>
<feature type="transmembrane region" description="Helical" evidence="1">
    <location>
        <begin position="101"/>
        <end position="123"/>
    </location>
</feature>
<keyword evidence="1" id="KW-1133">Transmembrane helix</keyword>
<protein>
    <submittedName>
        <fullName evidence="2">Uncharacterized protein</fullName>
    </submittedName>
</protein>
<dbReference type="AlphaFoldDB" id="A0A0G2Z6K0"/>
<keyword evidence="3" id="KW-1185">Reference proteome</keyword>
<reference evidence="2 3" key="1">
    <citation type="submission" date="2015-04" db="EMBL/GenBank/DDBJ databases">
        <title>Complete Genome Sequence of Kosmotoga pacifica SLHLJ1.</title>
        <authorList>
            <person name="Jiang L.J."/>
            <person name="Shao Z.Z."/>
            <person name="Jebbar M."/>
        </authorList>
    </citation>
    <scope>NUCLEOTIDE SEQUENCE [LARGE SCALE GENOMIC DNA]</scope>
    <source>
        <strain evidence="2 3">SLHLJ1</strain>
    </source>
</reference>
<sequence length="164" mass="17391">MKKVLLSILIIFVAVIAFGKFSLGANSLIAASYVIDPGATPFVGIVESIDVRVSLGMFHGGLTTPFMVFAFSADTGSQISAFPPGLVWYAYAGGHLPFGRMYAIADLGVLISFGGLAPNFVIFRIGGGMKLGMNGFVEFSTLAALQDIQNTIGKLFTVEFGYIF</sequence>
<gene>
    <name evidence="2" type="ORF">IX53_04445</name>
</gene>
<evidence type="ECO:0000256" key="1">
    <source>
        <dbReference type="SAM" id="Phobius"/>
    </source>
</evidence>
<organism evidence="2 3">
    <name type="scientific">Kosmotoga pacifica</name>
    <dbReference type="NCBI Taxonomy" id="1330330"/>
    <lineage>
        <taxon>Bacteria</taxon>
        <taxon>Thermotogati</taxon>
        <taxon>Thermotogota</taxon>
        <taxon>Thermotogae</taxon>
        <taxon>Kosmotogales</taxon>
        <taxon>Kosmotogaceae</taxon>
        <taxon>Kosmotoga</taxon>
    </lineage>
</organism>
<keyword evidence="1" id="KW-0812">Transmembrane</keyword>
<dbReference type="Proteomes" id="UP000035159">
    <property type="component" value="Chromosome"/>
</dbReference>